<feature type="compositionally biased region" description="Basic residues" evidence="1">
    <location>
        <begin position="90"/>
        <end position="100"/>
    </location>
</feature>
<reference evidence="2 3" key="1">
    <citation type="journal article" date="2017" name="BMC Biol.">
        <title>Genomic innovations, transcriptional plasticity and gene loss underlying the evolution and divergence of two highly polyphagous and invasive Helicoverpa pest species.</title>
        <authorList>
            <person name="Pearce S.L."/>
            <person name="Clarke D.F."/>
            <person name="East P.D."/>
            <person name="Elfekih S."/>
            <person name="Gordon K.H."/>
            <person name="Jermiin L.S."/>
            <person name="McGaughran A."/>
            <person name="Oakeshott J.G."/>
            <person name="Papanikolaou A."/>
            <person name="Perera O.P."/>
            <person name="Rane R.V."/>
            <person name="Richards S."/>
            <person name="Tay W.T."/>
            <person name="Walsh T.K."/>
            <person name="Anderson A."/>
            <person name="Anderson C.J."/>
            <person name="Asgari S."/>
            <person name="Board P.G."/>
            <person name="Bretschneider A."/>
            <person name="Campbell P.M."/>
            <person name="Chertemps T."/>
            <person name="Christeller J.T."/>
            <person name="Coppin C.W."/>
            <person name="Downes S.J."/>
            <person name="Duan G."/>
            <person name="Farnsworth C.A."/>
            <person name="Good R.T."/>
            <person name="Han L.B."/>
            <person name="Han Y.C."/>
            <person name="Hatje K."/>
            <person name="Horne I."/>
            <person name="Huang Y.P."/>
            <person name="Hughes D.S."/>
            <person name="Jacquin-Joly E."/>
            <person name="James W."/>
            <person name="Jhangiani S."/>
            <person name="Kollmar M."/>
            <person name="Kuwar S.S."/>
            <person name="Li S."/>
            <person name="Liu N.Y."/>
            <person name="Maibeche M.T."/>
            <person name="Miller J.R."/>
            <person name="Montagne N."/>
            <person name="Perry T."/>
            <person name="Qu J."/>
            <person name="Song S.V."/>
            <person name="Sutton G.G."/>
            <person name="Vogel H."/>
            <person name="Walenz B.P."/>
            <person name="Xu W."/>
            <person name="Zhang H.J."/>
            <person name="Zou Z."/>
            <person name="Batterham P."/>
            <person name="Edwards O.R."/>
            <person name="Feyereisen R."/>
            <person name="Gibbs R.A."/>
            <person name="Heckel D.G."/>
            <person name="McGrath A."/>
            <person name="Robin C."/>
            <person name="Scherer S.E."/>
            <person name="Worley K.C."/>
            <person name="Wu Y.D."/>
        </authorList>
    </citation>
    <scope>NUCLEOTIDE SEQUENCE [LARGE SCALE GENOMIC DNA]</scope>
    <source>
        <strain evidence="2">Harm_GR_Male_#8</strain>
        <tissue evidence="2">Whole organism</tissue>
    </source>
</reference>
<accession>A0A2W1B9W0</accession>
<feature type="compositionally biased region" description="Acidic residues" evidence="1">
    <location>
        <begin position="52"/>
        <end position="62"/>
    </location>
</feature>
<feature type="compositionally biased region" description="Low complexity" evidence="1">
    <location>
        <begin position="38"/>
        <end position="49"/>
    </location>
</feature>
<organism evidence="2 3">
    <name type="scientific">Helicoverpa armigera</name>
    <name type="common">Cotton bollworm</name>
    <name type="synonym">Heliothis armigera</name>
    <dbReference type="NCBI Taxonomy" id="29058"/>
    <lineage>
        <taxon>Eukaryota</taxon>
        <taxon>Metazoa</taxon>
        <taxon>Ecdysozoa</taxon>
        <taxon>Arthropoda</taxon>
        <taxon>Hexapoda</taxon>
        <taxon>Insecta</taxon>
        <taxon>Pterygota</taxon>
        <taxon>Neoptera</taxon>
        <taxon>Endopterygota</taxon>
        <taxon>Lepidoptera</taxon>
        <taxon>Glossata</taxon>
        <taxon>Ditrysia</taxon>
        <taxon>Noctuoidea</taxon>
        <taxon>Noctuidae</taxon>
        <taxon>Heliothinae</taxon>
        <taxon>Helicoverpa</taxon>
    </lineage>
</organism>
<protein>
    <submittedName>
        <fullName evidence="2">Uncharacterized protein</fullName>
    </submittedName>
</protein>
<dbReference type="AlphaFoldDB" id="A0A2W1B9W0"/>
<feature type="compositionally biased region" description="Basic and acidic residues" evidence="1">
    <location>
        <begin position="69"/>
        <end position="89"/>
    </location>
</feature>
<evidence type="ECO:0000313" key="2">
    <source>
        <dbReference type="EMBL" id="PZC71511.1"/>
    </source>
</evidence>
<feature type="compositionally biased region" description="Basic residues" evidence="1">
    <location>
        <begin position="376"/>
        <end position="391"/>
    </location>
</feature>
<feature type="region of interest" description="Disordered" evidence="1">
    <location>
        <begin position="30"/>
        <end position="173"/>
    </location>
</feature>
<feature type="region of interest" description="Disordered" evidence="1">
    <location>
        <begin position="316"/>
        <end position="391"/>
    </location>
</feature>
<feature type="compositionally biased region" description="Low complexity" evidence="1">
    <location>
        <begin position="115"/>
        <end position="125"/>
    </location>
</feature>
<dbReference type="Proteomes" id="UP000249218">
    <property type="component" value="Unassembled WGS sequence"/>
</dbReference>
<proteinExistence type="predicted"/>
<sequence>MPKRKLCEGKDIDLLRRKIRKLQKEFEKSCVRRRARVLESSSSSSSPRDSSPDLEDGVEDELFAARAPPRRDPHRPHADDTGRVHDARSSPRRATSRRRAAQPLAGRDSAQQATPPRAASSSSPPHADRPSPPPRIASSSPPPSPHPQPPPLPSSQPETATLLGPPDDASPQLDNKEIELDESILEILGDDPSATVMYGEEVHKELASRLDHFATTGINKETRKDLTTKYLVPANCVHIAAPLLNPEIKAALPEPVVKKDKATEGRLLCDLQHTESITRRNFALFSLKKEVKDHISDNKIDKYLFGEKLAETLKSAKAVNKSSSDIKADPKPSKKQTPRSAPKAQPAKNWKNPAPRRKTTAPTPRREPAASAPRSTHYRRSPTRPRASRRT</sequence>
<keyword evidence="3" id="KW-1185">Reference proteome</keyword>
<feature type="compositionally biased region" description="Pro residues" evidence="1">
    <location>
        <begin position="130"/>
        <end position="154"/>
    </location>
</feature>
<dbReference type="PANTHER" id="PTHR34239">
    <property type="entry name" value="APPLE DOMAIN-CONTAINING PROTEIN"/>
    <property type="match status" value="1"/>
</dbReference>
<dbReference type="PANTHER" id="PTHR34239:SF2">
    <property type="entry name" value="TRANSPOSABLE ELEMENT P TRANSPOSASE_THAP9 CONSERVED DOMAIN-CONTAINING PROTEIN"/>
    <property type="match status" value="1"/>
</dbReference>
<dbReference type="OrthoDB" id="7701249at2759"/>
<gene>
    <name evidence="2" type="primary">HaOG213197</name>
    <name evidence="2" type="ORF">B5X24_HaOG213197</name>
</gene>
<evidence type="ECO:0000313" key="3">
    <source>
        <dbReference type="Proteomes" id="UP000249218"/>
    </source>
</evidence>
<dbReference type="EMBL" id="KZ150305">
    <property type="protein sequence ID" value="PZC71511.1"/>
    <property type="molecule type" value="Genomic_DNA"/>
</dbReference>
<name>A0A2W1B9W0_HELAM</name>
<evidence type="ECO:0000256" key="1">
    <source>
        <dbReference type="SAM" id="MobiDB-lite"/>
    </source>
</evidence>